<keyword evidence="1" id="KW-0732">Signal</keyword>
<evidence type="ECO:0000256" key="1">
    <source>
        <dbReference type="SAM" id="SignalP"/>
    </source>
</evidence>
<dbReference type="AlphaFoldDB" id="A0A7S2JNB6"/>
<evidence type="ECO:0000313" key="2">
    <source>
        <dbReference type="EMBL" id="CAD9551324.1"/>
    </source>
</evidence>
<sequence>MMRKEILLLLGVVFLAFFSPAQATVTFTNPVSGSIFYRGGAYAITYTDTASGTNPTSYTFKWKIGSSGTETVIASTELSAATISGTSASITWTIPTTLTADTNYILTAYNSGGTSLGSTASFSIQVPAITNLRLSIPVGTTVNASIAFTWAGPTGYGLDLSIYSGTSTTGTALVTQSVVTVSGTSQSFLVTLTSAGTVLMNEIDVEATAGQTFATKVVSPTDSSVVATATYTVTNSGAGFANRPAFWMLSAFLGAVVMLIR</sequence>
<organism evidence="2">
    <name type="scientific">Cyanoptyche gloeocystis</name>
    <dbReference type="NCBI Taxonomy" id="77922"/>
    <lineage>
        <taxon>Eukaryota</taxon>
        <taxon>Glaucocystophyceae</taxon>
        <taxon>Glaucocystophyceae incertae sedis</taxon>
        <taxon>Cyanoptyche</taxon>
    </lineage>
</organism>
<reference evidence="2" key="1">
    <citation type="submission" date="2021-01" db="EMBL/GenBank/DDBJ databases">
        <authorList>
            <person name="Corre E."/>
            <person name="Pelletier E."/>
            <person name="Niang G."/>
            <person name="Scheremetjew M."/>
            <person name="Finn R."/>
            <person name="Kale V."/>
            <person name="Holt S."/>
            <person name="Cochrane G."/>
            <person name="Meng A."/>
            <person name="Brown T."/>
            <person name="Cohen L."/>
        </authorList>
    </citation>
    <scope>NUCLEOTIDE SEQUENCE</scope>
    <source>
        <strain evidence="2">SAG4.97</strain>
    </source>
</reference>
<feature type="signal peptide" evidence="1">
    <location>
        <begin position="1"/>
        <end position="23"/>
    </location>
</feature>
<proteinExistence type="predicted"/>
<feature type="chain" id="PRO_5031304359" description="Fibronectin type-III domain-containing protein" evidence="1">
    <location>
        <begin position="24"/>
        <end position="261"/>
    </location>
</feature>
<gene>
    <name evidence="2" type="ORF">CGLO1086_LOCUS516</name>
</gene>
<evidence type="ECO:0008006" key="3">
    <source>
        <dbReference type="Google" id="ProtNLM"/>
    </source>
</evidence>
<accession>A0A7S2JNB6</accession>
<name>A0A7S2JNB6_9EUKA</name>
<protein>
    <recommendedName>
        <fullName evidence="3">Fibronectin type-III domain-containing protein</fullName>
    </recommendedName>
</protein>
<dbReference type="EMBL" id="HBGX01001119">
    <property type="protein sequence ID" value="CAD9551324.1"/>
    <property type="molecule type" value="Transcribed_RNA"/>
</dbReference>